<evidence type="ECO:0000256" key="4">
    <source>
        <dbReference type="ARBA" id="ARBA00022989"/>
    </source>
</evidence>
<feature type="transmembrane region" description="Helical" evidence="6">
    <location>
        <begin position="270"/>
        <end position="288"/>
    </location>
</feature>
<feature type="transmembrane region" description="Helical" evidence="6">
    <location>
        <begin position="97"/>
        <end position="117"/>
    </location>
</feature>
<comment type="subcellular location">
    <subcellularLocation>
        <location evidence="1">Membrane</location>
        <topology evidence="1">Multi-pass membrane protein</topology>
    </subcellularLocation>
</comment>
<reference evidence="8" key="2">
    <citation type="submission" date="2021-04" db="EMBL/GenBank/DDBJ databases">
        <authorList>
            <person name="Gilroy R."/>
        </authorList>
    </citation>
    <scope>NUCLEOTIDE SEQUENCE</scope>
    <source>
        <strain evidence="8">ChiSjej1B19-8411</strain>
    </source>
</reference>
<feature type="transmembrane region" description="Helical" evidence="6">
    <location>
        <begin position="62"/>
        <end position="91"/>
    </location>
</feature>
<evidence type="ECO:0000256" key="2">
    <source>
        <dbReference type="ARBA" id="ARBA00006143"/>
    </source>
</evidence>
<evidence type="ECO:0000256" key="3">
    <source>
        <dbReference type="ARBA" id="ARBA00022692"/>
    </source>
</evidence>
<dbReference type="GO" id="GO:0016020">
    <property type="term" value="C:membrane"/>
    <property type="evidence" value="ECO:0007669"/>
    <property type="project" value="UniProtKB-SubCell"/>
</dbReference>
<dbReference type="PANTHER" id="PTHR31272:SF6">
    <property type="entry name" value="CYTOCHROME C-TYPE BIOGENESIS CCDA-LIKE CHLOROPLASTIC PROTEIN"/>
    <property type="match status" value="1"/>
</dbReference>
<dbReference type="GO" id="GO:0017004">
    <property type="term" value="P:cytochrome complex assembly"/>
    <property type="evidence" value="ECO:0007669"/>
    <property type="project" value="InterPro"/>
</dbReference>
<gene>
    <name evidence="8" type="ORF">IAA45_03950</name>
</gene>
<dbReference type="Proteomes" id="UP000886817">
    <property type="component" value="Unassembled WGS sequence"/>
</dbReference>
<feature type="transmembrane region" description="Helical" evidence="6">
    <location>
        <begin position="20"/>
        <end position="50"/>
    </location>
</feature>
<dbReference type="Pfam" id="PF02683">
    <property type="entry name" value="DsbD_TM"/>
    <property type="match status" value="2"/>
</dbReference>
<feature type="transmembrane region" description="Helical" evidence="6">
    <location>
        <begin position="227"/>
        <end position="249"/>
    </location>
</feature>
<accession>A0A9D2B2L4</accession>
<name>A0A9D2B2L4_9FIRM</name>
<reference evidence="8" key="1">
    <citation type="journal article" date="2021" name="PeerJ">
        <title>Extensive microbial diversity within the chicken gut microbiome revealed by metagenomics and culture.</title>
        <authorList>
            <person name="Gilroy R."/>
            <person name="Ravi A."/>
            <person name="Getino M."/>
            <person name="Pursley I."/>
            <person name="Horton D.L."/>
            <person name="Alikhan N.F."/>
            <person name="Baker D."/>
            <person name="Gharbi K."/>
            <person name="Hall N."/>
            <person name="Watson M."/>
            <person name="Adriaenssens E.M."/>
            <person name="Foster-Nyarko E."/>
            <person name="Jarju S."/>
            <person name="Secka A."/>
            <person name="Antonio M."/>
            <person name="Oren A."/>
            <person name="Chaudhuri R.R."/>
            <person name="La Ragione R."/>
            <person name="Hildebrand F."/>
            <person name="Pallen M.J."/>
        </authorList>
    </citation>
    <scope>NUCLEOTIDE SEQUENCE</scope>
    <source>
        <strain evidence="8">ChiSjej1B19-8411</strain>
    </source>
</reference>
<proteinExistence type="inferred from homology"/>
<evidence type="ECO:0000256" key="5">
    <source>
        <dbReference type="ARBA" id="ARBA00023136"/>
    </source>
</evidence>
<feature type="transmembrane region" description="Helical" evidence="6">
    <location>
        <begin position="194"/>
        <end position="221"/>
    </location>
</feature>
<protein>
    <submittedName>
        <fullName evidence="8">Cytochrome c biogenesis CcdA family protein</fullName>
    </submittedName>
</protein>
<organism evidence="8 9">
    <name type="scientific">Candidatus Blautia gallistercoris</name>
    <dbReference type="NCBI Taxonomy" id="2838490"/>
    <lineage>
        <taxon>Bacteria</taxon>
        <taxon>Bacillati</taxon>
        <taxon>Bacillota</taxon>
        <taxon>Clostridia</taxon>
        <taxon>Lachnospirales</taxon>
        <taxon>Lachnospiraceae</taxon>
        <taxon>Blautia</taxon>
    </lineage>
</organism>
<feature type="domain" description="Cytochrome C biogenesis protein transmembrane" evidence="7">
    <location>
        <begin position="22"/>
        <end position="118"/>
    </location>
</feature>
<comment type="caution">
    <text evidence="8">The sequence shown here is derived from an EMBL/GenBank/DDBJ whole genome shotgun (WGS) entry which is preliminary data.</text>
</comment>
<sequence length="289" mass="31079">MDAWLDALVGTLTELMTQNLWFAPALSLVAGIVTSFTPCSLSAVPMVIAYMEGSSAKDSRKALRLSLVMALGMAVTFGIFGSAASLIGHVMHDVGHWWSFLMGILMILMALQMWGVIRIFPGGHSHEHGGECDHSHGAGESCSCEHDGEWGHSCEHGEVCDHYPEEKNGRHFHLEESCPDCGTRRTKRGGYLGAFFTGALGGVFASHCAAPVMVALLAMVAQSEHTPLWGIFLMVLYALGHSILMVFAGTSYSVVDGWIKNPRYAKASRGLKGIVGAVILLIGLLMLFA</sequence>
<comment type="similarity">
    <text evidence="2">Belongs to the DsbD family.</text>
</comment>
<evidence type="ECO:0000259" key="7">
    <source>
        <dbReference type="Pfam" id="PF02683"/>
    </source>
</evidence>
<keyword evidence="4 6" id="KW-1133">Transmembrane helix</keyword>
<evidence type="ECO:0000256" key="6">
    <source>
        <dbReference type="SAM" id="Phobius"/>
    </source>
</evidence>
<feature type="domain" description="Cytochrome C biogenesis protein transmembrane" evidence="7">
    <location>
        <begin position="184"/>
        <end position="254"/>
    </location>
</feature>
<dbReference type="AlphaFoldDB" id="A0A9D2B2L4"/>
<dbReference type="InterPro" id="IPR003834">
    <property type="entry name" value="Cyt_c_assmbl_TM_dom"/>
</dbReference>
<keyword evidence="5 6" id="KW-0472">Membrane</keyword>
<keyword evidence="3 6" id="KW-0812">Transmembrane</keyword>
<dbReference type="PANTHER" id="PTHR31272">
    <property type="entry name" value="CYTOCHROME C-TYPE BIOGENESIS PROTEIN HI_1454-RELATED"/>
    <property type="match status" value="1"/>
</dbReference>
<evidence type="ECO:0000313" key="9">
    <source>
        <dbReference type="Proteomes" id="UP000886817"/>
    </source>
</evidence>
<dbReference type="EMBL" id="DXEX01000091">
    <property type="protein sequence ID" value="HIX58853.1"/>
    <property type="molecule type" value="Genomic_DNA"/>
</dbReference>
<evidence type="ECO:0000313" key="8">
    <source>
        <dbReference type="EMBL" id="HIX58853.1"/>
    </source>
</evidence>
<evidence type="ECO:0000256" key="1">
    <source>
        <dbReference type="ARBA" id="ARBA00004141"/>
    </source>
</evidence>
<dbReference type="InterPro" id="IPR051790">
    <property type="entry name" value="Cytochrome_c-biogenesis_DsbD"/>
</dbReference>